<gene>
    <name evidence="1" type="ordered locus">PH1973</name>
</gene>
<dbReference type="KEGG" id="pho:PH1973"/>
<reference evidence="1 2" key="1">
    <citation type="journal article" date="1998" name="DNA Res.">
        <title>Complete sequence and gene organization of the genome of a hyper-thermophilic archaebacterium, Pyrococcus horikoshii OT3.</title>
        <authorList>
            <person name="Kawarabayasi Y."/>
            <person name="Sawada M."/>
            <person name="Horikawa H."/>
            <person name="Haikawa Y."/>
            <person name="Hino Y."/>
            <person name="Yamamoto S."/>
            <person name="Sekine M."/>
            <person name="Baba S."/>
            <person name="Kosugi H."/>
            <person name="Hosoyama A."/>
            <person name="Nagai Y."/>
            <person name="Sakai M."/>
            <person name="Ogura K."/>
            <person name="Otuka R."/>
            <person name="Nakazawa H."/>
            <person name="Takamiya M."/>
            <person name="Ohfuku Y."/>
            <person name="Funahashi T."/>
            <person name="Tanaka T."/>
            <person name="Kudoh Y."/>
            <person name="Yamazaki J."/>
            <person name="Kushida N."/>
            <person name="Oguchi A."/>
            <person name="Aoki K."/>
            <person name="Nakamura Y."/>
            <person name="Robb T.F."/>
            <person name="Horikoshi K."/>
            <person name="Masuchi Y."/>
            <person name="Shizuya H."/>
            <person name="Kikuchi H."/>
        </authorList>
    </citation>
    <scope>NUCLEOTIDE SEQUENCE [LARGE SCALE GENOMIC DNA]</scope>
    <source>
        <strain evidence="2">ATCC 700860 / DSM 12428 / JCM 9974 / NBRC 100139 / OT-3</strain>
    </source>
</reference>
<evidence type="ECO:0000313" key="1">
    <source>
        <dbReference type="EMBL" id="BAA31100.1"/>
    </source>
</evidence>
<dbReference type="AlphaFoldDB" id="O57730"/>
<dbReference type="PIR" id="E71213">
    <property type="entry name" value="E71213"/>
</dbReference>
<keyword evidence="2" id="KW-1185">Reference proteome</keyword>
<dbReference type="Proteomes" id="UP000000752">
    <property type="component" value="Chromosome"/>
</dbReference>
<evidence type="ECO:0000313" key="2">
    <source>
        <dbReference type="Proteomes" id="UP000000752"/>
    </source>
</evidence>
<dbReference type="EnsemblBacteria" id="BAA31100">
    <property type="protein sequence ID" value="BAA31100"/>
    <property type="gene ID" value="BAA31100"/>
</dbReference>
<proteinExistence type="predicted"/>
<dbReference type="EMBL" id="BA000001">
    <property type="protein sequence ID" value="BAA31100.1"/>
    <property type="molecule type" value="Genomic_DNA"/>
</dbReference>
<sequence>MFLVLISISLLGLTPMAISFNLNAPTSTWALLRELKASSIFRISSLLKERASSYIVKNSMIRASCFSLRSLWPLSANLTLLFNFRSSILVGFILRISGISCHLVKWN</sequence>
<organism evidence="1 2">
    <name type="scientific">Pyrococcus horikoshii (strain ATCC 700860 / DSM 12428 / JCM 9974 / NBRC 100139 / OT-3)</name>
    <dbReference type="NCBI Taxonomy" id="70601"/>
    <lineage>
        <taxon>Archaea</taxon>
        <taxon>Methanobacteriati</taxon>
        <taxon>Methanobacteriota</taxon>
        <taxon>Thermococci</taxon>
        <taxon>Thermococcales</taxon>
        <taxon>Thermococcaceae</taxon>
        <taxon>Pyrococcus</taxon>
    </lineage>
</organism>
<accession>O57730</accession>
<name>O57730_PYRHO</name>
<protein>
    <submittedName>
        <fullName evidence="1">Uncharacterized protein</fullName>
    </submittedName>
</protein>